<evidence type="ECO:0000256" key="1">
    <source>
        <dbReference type="ARBA" id="ARBA00008799"/>
    </source>
</evidence>
<dbReference type="Pfam" id="PF00982">
    <property type="entry name" value="Glyco_transf_20"/>
    <property type="match status" value="1"/>
</dbReference>
<sequence length="490" mass="55744">MATGKLIVASNRGPYVVRGRSRVRSIGGLVSALEPSLRASGGVWVAWSGGHTTIEGTDDTEAGYRWREVHLSAEEVSGYYHGFANRALWPLCHYFLEKCDFRKDYWETYVRVNRKFAAEIQATLADDDIIWVHDYHLALVPHFLRPVLTHQRLGFFWHIPFPPRDFFQVLPWAGEILRGMLGSDLVGFHSPAYVDNFLSCVQDLPGVRVDRERLRVEYGRRRVLVHAFPVGIDCGYFRALVNRGDVAPAAARLRRVLGVDQLGLAVDRLDYSKGIPERLHALELFWERYPEYQGRVSVIQIAVPSRTQVDAYRTLRRKVEEAVGRVNGRFSDDQWLPVYYFCRAFSQEELAVYYASADVALVTPLRDGLNLVAKEYVASRTDGRGVLVLSRFAGAAEELKEALLVNPYDLDDMVAKIHAAFEMPVAEQMRRMRALQERVRRYDISWWMGSFLGTLLDGQVIRQPRVPAQLSWVVGSKRTGAADRGLEALN</sequence>
<dbReference type="SUPFAM" id="SSF53756">
    <property type="entry name" value="UDP-Glycosyltransferase/glycogen phosphorylase"/>
    <property type="match status" value="1"/>
</dbReference>
<evidence type="ECO:0000313" key="2">
    <source>
        <dbReference type="EMBL" id="ROR03439.1"/>
    </source>
</evidence>
<comment type="similarity">
    <text evidence="1">Belongs to the glycosyltransferase 20 family.</text>
</comment>
<dbReference type="Proteomes" id="UP000276223">
    <property type="component" value="Unassembled WGS sequence"/>
</dbReference>
<dbReference type="GO" id="GO:0005992">
    <property type="term" value="P:trehalose biosynthetic process"/>
    <property type="evidence" value="ECO:0007669"/>
    <property type="project" value="InterPro"/>
</dbReference>
<dbReference type="Gene3D" id="3.40.50.2000">
    <property type="entry name" value="Glycogen Phosphorylase B"/>
    <property type="match status" value="2"/>
</dbReference>
<accession>A0A3N1VN09</accession>
<evidence type="ECO:0000313" key="3">
    <source>
        <dbReference type="Proteomes" id="UP000276223"/>
    </source>
</evidence>
<dbReference type="EMBL" id="RJVA01000002">
    <property type="protein sequence ID" value="ROR03439.1"/>
    <property type="molecule type" value="Genomic_DNA"/>
</dbReference>
<comment type="caution">
    <text evidence="2">The sequence shown here is derived from an EMBL/GenBank/DDBJ whole genome shotgun (WGS) entry which is preliminary data.</text>
</comment>
<dbReference type="AlphaFoldDB" id="A0A3N1VN09"/>
<proteinExistence type="inferred from homology"/>
<protein>
    <submittedName>
        <fullName evidence="2">Trehalose 6-phosphate synthase</fullName>
    </submittedName>
</protein>
<dbReference type="RefSeq" id="WP_123288674.1">
    <property type="nucleotide sequence ID" value="NZ_RJVA01000002.1"/>
</dbReference>
<organism evidence="2 3">
    <name type="scientific">Desulfosoma caldarium</name>
    <dbReference type="NCBI Taxonomy" id="610254"/>
    <lineage>
        <taxon>Bacteria</taxon>
        <taxon>Pseudomonadati</taxon>
        <taxon>Thermodesulfobacteriota</taxon>
        <taxon>Syntrophobacteria</taxon>
        <taxon>Syntrophobacterales</taxon>
        <taxon>Syntrophobacteraceae</taxon>
        <taxon>Desulfosoma</taxon>
    </lineage>
</organism>
<gene>
    <name evidence="2" type="ORF">EDC27_0105</name>
</gene>
<dbReference type="CDD" id="cd03788">
    <property type="entry name" value="GT20_TPS"/>
    <property type="match status" value="1"/>
</dbReference>
<dbReference type="OrthoDB" id="9815690at2"/>
<keyword evidence="3" id="KW-1185">Reference proteome</keyword>
<name>A0A3N1VN09_9BACT</name>
<dbReference type="InterPro" id="IPR001830">
    <property type="entry name" value="Glyco_trans_20"/>
</dbReference>
<dbReference type="PANTHER" id="PTHR10788">
    <property type="entry name" value="TREHALOSE-6-PHOSPHATE SYNTHASE"/>
    <property type="match status" value="1"/>
</dbReference>
<reference evidence="2 3" key="1">
    <citation type="submission" date="2018-11" db="EMBL/GenBank/DDBJ databases">
        <title>Genomic Encyclopedia of Type Strains, Phase IV (KMG-IV): sequencing the most valuable type-strain genomes for metagenomic binning, comparative biology and taxonomic classification.</title>
        <authorList>
            <person name="Goeker M."/>
        </authorList>
    </citation>
    <scope>NUCLEOTIDE SEQUENCE [LARGE SCALE GENOMIC DNA]</scope>
    <source>
        <strain evidence="2 3">DSM 22027</strain>
    </source>
</reference>
<dbReference type="GO" id="GO:0003825">
    <property type="term" value="F:alpha,alpha-trehalose-phosphate synthase (UDP-forming) activity"/>
    <property type="evidence" value="ECO:0007669"/>
    <property type="project" value="TreeGrafter"/>
</dbReference>
<dbReference type="PANTHER" id="PTHR10788:SF106">
    <property type="entry name" value="BCDNA.GH08860"/>
    <property type="match status" value="1"/>
</dbReference>